<dbReference type="GO" id="GO:0004386">
    <property type="term" value="F:helicase activity"/>
    <property type="evidence" value="ECO:0007669"/>
    <property type="project" value="UniProtKB-KW"/>
</dbReference>
<dbReference type="PROSITE" id="PS51192">
    <property type="entry name" value="HELICASE_ATP_BIND_1"/>
    <property type="match status" value="1"/>
</dbReference>
<dbReference type="InterPro" id="IPR038718">
    <property type="entry name" value="SNF2-like_sf"/>
</dbReference>
<reference evidence="7 8" key="1">
    <citation type="submission" date="2021-04" db="EMBL/GenBank/DDBJ databases">
        <title>Complete genome sequence of Stygiolobus sp. KN-1.</title>
        <authorList>
            <person name="Nakamura K."/>
            <person name="Sakai H."/>
            <person name="Kurosawa N."/>
        </authorList>
    </citation>
    <scope>NUCLEOTIDE SEQUENCE [LARGE SCALE GENOMIC DNA]</scope>
    <source>
        <strain evidence="7 8">KN-1</strain>
    </source>
</reference>
<dbReference type="Pfam" id="PF00271">
    <property type="entry name" value="Helicase_C"/>
    <property type="match status" value="1"/>
</dbReference>
<evidence type="ECO:0000313" key="7">
    <source>
        <dbReference type="EMBL" id="BCU70068.1"/>
    </source>
</evidence>
<dbReference type="PROSITE" id="PS51194">
    <property type="entry name" value="HELICASE_CTER"/>
    <property type="match status" value="1"/>
</dbReference>
<keyword evidence="2" id="KW-0378">Hydrolase</keyword>
<proteinExistence type="predicted"/>
<dbReference type="GeneID" id="66163092"/>
<dbReference type="GO" id="GO:0140097">
    <property type="term" value="F:catalytic activity, acting on DNA"/>
    <property type="evidence" value="ECO:0007669"/>
    <property type="project" value="UniProtKB-ARBA"/>
</dbReference>
<dbReference type="GO" id="GO:0005524">
    <property type="term" value="F:ATP binding"/>
    <property type="evidence" value="ECO:0007669"/>
    <property type="project" value="UniProtKB-KW"/>
</dbReference>
<keyword evidence="3" id="KW-0347">Helicase</keyword>
<dbReference type="EMBL" id="AP024597">
    <property type="protein sequence ID" value="BCU70068.1"/>
    <property type="molecule type" value="Genomic_DNA"/>
</dbReference>
<dbReference type="SMART" id="SM00490">
    <property type="entry name" value="HELICc"/>
    <property type="match status" value="1"/>
</dbReference>
<dbReference type="InterPro" id="IPR027417">
    <property type="entry name" value="P-loop_NTPase"/>
</dbReference>
<keyword evidence="1" id="KW-0547">Nucleotide-binding</keyword>
<dbReference type="SUPFAM" id="SSF52540">
    <property type="entry name" value="P-loop containing nucleoside triphosphate hydrolases"/>
    <property type="match status" value="1"/>
</dbReference>
<accession>A0A8D5U683</accession>
<dbReference type="CDD" id="cd18011">
    <property type="entry name" value="DEXDc_RapA"/>
    <property type="match status" value="1"/>
</dbReference>
<evidence type="ECO:0000313" key="8">
    <source>
        <dbReference type="Proteomes" id="UP000825123"/>
    </source>
</evidence>
<dbReference type="InterPro" id="IPR049730">
    <property type="entry name" value="SNF2/RAD54-like_C"/>
</dbReference>
<evidence type="ECO:0000256" key="4">
    <source>
        <dbReference type="ARBA" id="ARBA00022840"/>
    </source>
</evidence>
<dbReference type="GO" id="GO:0016787">
    <property type="term" value="F:hydrolase activity"/>
    <property type="evidence" value="ECO:0007669"/>
    <property type="project" value="UniProtKB-KW"/>
</dbReference>
<dbReference type="CDD" id="cd18793">
    <property type="entry name" value="SF2_C_SNF"/>
    <property type="match status" value="1"/>
</dbReference>
<evidence type="ECO:0000256" key="2">
    <source>
        <dbReference type="ARBA" id="ARBA00022801"/>
    </source>
</evidence>
<evidence type="ECO:0000256" key="1">
    <source>
        <dbReference type="ARBA" id="ARBA00022741"/>
    </source>
</evidence>
<evidence type="ECO:0000256" key="3">
    <source>
        <dbReference type="ARBA" id="ARBA00022806"/>
    </source>
</evidence>
<feature type="domain" description="Helicase ATP-binding" evidence="5">
    <location>
        <begin position="44"/>
        <end position="208"/>
    </location>
</feature>
<dbReference type="InterPro" id="IPR000330">
    <property type="entry name" value="SNF2_N"/>
</dbReference>
<dbReference type="InterPro" id="IPR001650">
    <property type="entry name" value="Helicase_C-like"/>
</dbReference>
<feature type="domain" description="Helicase C-terminal" evidence="6">
    <location>
        <begin position="391"/>
        <end position="546"/>
    </location>
</feature>
<dbReference type="InterPro" id="IPR014001">
    <property type="entry name" value="Helicase_ATP-bd"/>
</dbReference>
<sequence length="902" mass="103927">MSYDLKFVKFVFDELEKNHPFFRYPLLTSGDYEPYLHQAEVFYRLLPREPVRFLIADDVGLGKTIEGIMVIDQLIKKKNARKILLVLPKILIKQWVYELNRFRREWDLPVYEYSGKDDVKADGIYVVSVDTVKKENHKKKFLEVKWDLVVADEIHKVGVVGSKENLRYKAMAEISGKNQDANFLGLSATPHRGNDNDYLKRLNLIDPYLREADDNLLRTSVRAIVQKRNKDNVNKVYEKEKIFPDAIFIQYLVEPTTDELKYYEKIRDLTLTILREYYNKIGKSPKGLPLLSFMIGRRSLSSPYAGLLTFKRMLEKRAAYLYEEDVLDQAEEYAEEEEVEEDSEPDELANKLAQLSSEYLEKLGHEFLQKFEGNIHDLIKLAESVMSSDSRVKAVAELTKSHLDRGDKVIVFTEYKDTAEYIYNKFKEELRVPEGSIKVVTSDTLAKEGIERVKGWLEKGGAKVMVATDVASEGLNLQSANVLIHYELPLSIVRFEQRNGRVWRLKQNKPVYIYYLALNTEIEQSILNNYYNKLLEITKGTGAEVNVADAVVYKTGKVNKVFNLTQDKEPIPVYLAYNDPQKKEEQITSIKIWESVLQGNVNGVVETMLKRIRILKETMKKFALYDSLQGAAVVEIDTVRKIAGFTNRSELRSVLQTFLGELLKKVNGRVENGKIFYSGGVIDGYDPSRIGKMIDTIEQIISHVTKEGESFVICDALDYNVYVANAKVLINGKETVDVPYIIDSSSREVPMSKFFAEILPLTMNCRKVYPDEVYITREINNHLVIRNIKSRIFKLLENYTKYRQLRGRDKWLPNNIDEIDVKVDIRGGVIGVNNNETDYLNKSLDGLKKKGTVTETQGVYRLEGKGEVRYIRIVSPKEVFNRDKQYWVYTYSNGALVGVRNG</sequence>
<dbReference type="KEGG" id="csty:KN1_13650"/>
<organism evidence="7 8">
    <name type="scientific">Stygiolobus caldivivus</name>
    <dbReference type="NCBI Taxonomy" id="2824673"/>
    <lineage>
        <taxon>Archaea</taxon>
        <taxon>Thermoproteota</taxon>
        <taxon>Thermoprotei</taxon>
        <taxon>Sulfolobales</taxon>
        <taxon>Sulfolobaceae</taxon>
        <taxon>Stygiolobus</taxon>
    </lineage>
</organism>
<dbReference type="PANTHER" id="PTHR45766">
    <property type="entry name" value="DNA ANNEALING HELICASE AND ENDONUCLEASE ZRANB3 FAMILY MEMBER"/>
    <property type="match status" value="1"/>
</dbReference>
<evidence type="ECO:0000259" key="5">
    <source>
        <dbReference type="PROSITE" id="PS51192"/>
    </source>
</evidence>
<keyword evidence="4" id="KW-0067">ATP-binding</keyword>
<evidence type="ECO:0000259" key="6">
    <source>
        <dbReference type="PROSITE" id="PS51194"/>
    </source>
</evidence>
<evidence type="ECO:0008006" key="9">
    <source>
        <dbReference type="Google" id="ProtNLM"/>
    </source>
</evidence>
<dbReference type="Proteomes" id="UP000825123">
    <property type="component" value="Chromosome"/>
</dbReference>
<gene>
    <name evidence="7" type="ORF">KN1_13650</name>
</gene>
<dbReference type="Gene3D" id="3.40.50.300">
    <property type="entry name" value="P-loop containing nucleotide triphosphate hydrolases"/>
    <property type="match status" value="1"/>
</dbReference>
<dbReference type="Pfam" id="PF00176">
    <property type="entry name" value="SNF2-rel_dom"/>
    <property type="match status" value="1"/>
</dbReference>
<name>A0A8D5U683_9CREN</name>
<dbReference type="SMART" id="SM00487">
    <property type="entry name" value="DEXDc"/>
    <property type="match status" value="1"/>
</dbReference>
<protein>
    <recommendedName>
        <fullName evidence="9">Helicase</fullName>
    </recommendedName>
</protein>
<keyword evidence="8" id="KW-1185">Reference proteome</keyword>
<dbReference type="InterPro" id="IPR057342">
    <property type="entry name" value="DEXDc_RapA"/>
</dbReference>
<dbReference type="Gene3D" id="3.40.50.10810">
    <property type="entry name" value="Tandem AAA-ATPase domain"/>
    <property type="match status" value="1"/>
</dbReference>
<dbReference type="AlphaFoldDB" id="A0A8D5U683"/>
<dbReference type="RefSeq" id="WP_221290330.1">
    <property type="nucleotide sequence ID" value="NZ_AP024597.1"/>
</dbReference>
<dbReference type="PANTHER" id="PTHR45766:SF6">
    <property type="entry name" value="SWI_SNF-RELATED MATRIX-ASSOCIATED ACTIN-DEPENDENT REGULATOR OF CHROMATIN SUBFAMILY A-LIKE PROTEIN 1"/>
    <property type="match status" value="1"/>
</dbReference>